<dbReference type="AlphaFoldDB" id="A0A1I0Y7S6"/>
<keyword evidence="3" id="KW-1185">Reference proteome</keyword>
<protein>
    <submittedName>
        <fullName evidence="2">Uncharacterized protein</fullName>
    </submittedName>
</protein>
<evidence type="ECO:0000313" key="2">
    <source>
        <dbReference type="EMBL" id="SFB09274.1"/>
    </source>
</evidence>
<gene>
    <name evidence="2" type="ORF">SAMN05216266_104293</name>
</gene>
<organism evidence="2 3">
    <name type="scientific">Amycolatopsis marina</name>
    <dbReference type="NCBI Taxonomy" id="490629"/>
    <lineage>
        <taxon>Bacteria</taxon>
        <taxon>Bacillati</taxon>
        <taxon>Actinomycetota</taxon>
        <taxon>Actinomycetes</taxon>
        <taxon>Pseudonocardiales</taxon>
        <taxon>Pseudonocardiaceae</taxon>
        <taxon>Amycolatopsis</taxon>
    </lineage>
</organism>
<reference evidence="3" key="1">
    <citation type="submission" date="2016-10" db="EMBL/GenBank/DDBJ databases">
        <authorList>
            <person name="Varghese N."/>
            <person name="Submissions S."/>
        </authorList>
    </citation>
    <scope>NUCLEOTIDE SEQUENCE [LARGE SCALE GENOMIC DNA]</scope>
    <source>
        <strain evidence="3">CGMCC 4.3568</strain>
    </source>
</reference>
<name>A0A1I0Y7S6_9PSEU</name>
<dbReference type="Proteomes" id="UP000243799">
    <property type="component" value="Unassembled WGS sequence"/>
</dbReference>
<evidence type="ECO:0000313" key="3">
    <source>
        <dbReference type="Proteomes" id="UP000243799"/>
    </source>
</evidence>
<sequence>MALVGTALGSRRSMPSAVPASPTALPSGCTAGGEEIGGCPGFAGSGMGVVGMSCASAGAAERASTAAVTGKASVRGRRPRMSRVLQASAGPVTVRPGS</sequence>
<feature type="region of interest" description="Disordered" evidence="1">
    <location>
        <begin position="1"/>
        <end position="26"/>
    </location>
</feature>
<evidence type="ECO:0000256" key="1">
    <source>
        <dbReference type="SAM" id="MobiDB-lite"/>
    </source>
</evidence>
<dbReference type="EMBL" id="FOKG01000004">
    <property type="protein sequence ID" value="SFB09274.1"/>
    <property type="molecule type" value="Genomic_DNA"/>
</dbReference>
<accession>A0A1I0Y7S6</accession>
<proteinExistence type="predicted"/>